<feature type="region of interest" description="Disordered" evidence="12">
    <location>
        <begin position="158"/>
        <end position="329"/>
    </location>
</feature>
<evidence type="ECO:0000256" key="10">
    <source>
        <dbReference type="ARBA" id="ARBA00023242"/>
    </source>
</evidence>
<dbReference type="GO" id="GO:0030915">
    <property type="term" value="C:Smc5-Smc6 complex"/>
    <property type="evidence" value="ECO:0007669"/>
    <property type="project" value="TreeGrafter"/>
</dbReference>
<keyword evidence="5" id="KW-0227">DNA damage</keyword>
<feature type="compositionally biased region" description="Polar residues" evidence="12">
    <location>
        <begin position="974"/>
        <end position="983"/>
    </location>
</feature>
<feature type="compositionally biased region" description="Low complexity" evidence="12">
    <location>
        <begin position="7"/>
        <end position="27"/>
    </location>
</feature>
<feature type="compositionally biased region" description="Low complexity" evidence="12">
    <location>
        <begin position="1829"/>
        <end position="1838"/>
    </location>
</feature>
<feature type="coiled-coil region" evidence="11">
    <location>
        <begin position="2573"/>
        <end position="2614"/>
    </location>
</feature>
<keyword evidence="14" id="KW-1185">Reference proteome</keyword>
<comment type="caution">
    <text evidence="13">The sequence shown here is derived from an EMBL/GenBank/DDBJ whole genome shotgun (WGS) entry which is preliminary data.</text>
</comment>
<feature type="compositionally biased region" description="Pro residues" evidence="12">
    <location>
        <begin position="3398"/>
        <end position="3408"/>
    </location>
</feature>
<keyword evidence="4" id="KW-0547">Nucleotide-binding</keyword>
<feature type="region of interest" description="Disordered" evidence="12">
    <location>
        <begin position="402"/>
        <end position="554"/>
    </location>
</feature>
<evidence type="ECO:0000313" key="14">
    <source>
        <dbReference type="Proteomes" id="UP000224006"/>
    </source>
</evidence>
<comment type="subcellular location">
    <subcellularLocation>
        <location evidence="2">Chromosome</location>
    </subcellularLocation>
    <subcellularLocation>
        <location evidence="1">Nucleus</location>
    </subcellularLocation>
</comment>
<feature type="coiled-coil region" evidence="11">
    <location>
        <begin position="2193"/>
        <end position="2238"/>
    </location>
</feature>
<feature type="compositionally biased region" description="Basic and acidic residues" evidence="12">
    <location>
        <begin position="1373"/>
        <end position="1389"/>
    </location>
</feature>
<feature type="compositionally biased region" description="Low complexity" evidence="12">
    <location>
        <begin position="486"/>
        <end position="498"/>
    </location>
</feature>
<feature type="compositionally biased region" description="Low complexity" evidence="12">
    <location>
        <begin position="2985"/>
        <end position="3002"/>
    </location>
</feature>
<keyword evidence="8" id="KW-0233">DNA recombination</keyword>
<evidence type="ECO:0000256" key="9">
    <source>
        <dbReference type="ARBA" id="ARBA00023204"/>
    </source>
</evidence>
<feature type="region of interest" description="Disordered" evidence="12">
    <location>
        <begin position="2414"/>
        <end position="2489"/>
    </location>
</feature>
<keyword evidence="7 11" id="KW-0175">Coiled coil</keyword>
<feature type="compositionally biased region" description="Low complexity" evidence="12">
    <location>
        <begin position="771"/>
        <end position="816"/>
    </location>
</feature>
<evidence type="ECO:0000313" key="13">
    <source>
        <dbReference type="EMBL" id="PFH35534.1"/>
    </source>
</evidence>
<feature type="region of interest" description="Disordered" evidence="12">
    <location>
        <begin position="3393"/>
        <end position="3413"/>
    </location>
</feature>
<keyword evidence="6" id="KW-0067">ATP-binding</keyword>
<feature type="region of interest" description="Disordered" evidence="12">
    <location>
        <begin position="1096"/>
        <end position="1183"/>
    </location>
</feature>
<feature type="compositionally biased region" description="Polar residues" evidence="12">
    <location>
        <begin position="417"/>
        <end position="427"/>
    </location>
</feature>
<dbReference type="PANTHER" id="PTHR19306:SF6">
    <property type="entry name" value="STRUCTURAL MAINTENANCE OF CHROMOSOMES PROTEIN 6"/>
    <property type="match status" value="1"/>
</dbReference>
<feature type="compositionally biased region" description="Low complexity" evidence="12">
    <location>
        <begin position="1661"/>
        <end position="1670"/>
    </location>
</feature>
<feature type="coiled-coil region" evidence="11">
    <location>
        <begin position="3285"/>
        <end position="3340"/>
    </location>
</feature>
<feature type="compositionally biased region" description="Low complexity" evidence="12">
    <location>
        <begin position="1854"/>
        <end position="1869"/>
    </location>
</feature>
<feature type="compositionally biased region" description="Low complexity" evidence="12">
    <location>
        <begin position="196"/>
        <end position="215"/>
    </location>
</feature>
<feature type="region of interest" description="Disordered" evidence="12">
    <location>
        <begin position="2662"/>
        <end position="2723"/>
    </location>
</feature>
<feature type="region of interest" description="Disordered" evidence="12">
    <location>
        <begin position="1904"/>
        <end position="1925"/>
    </location>
</feature>
<feature type="region of interest" description="Disordered" evidence="12">
    <location>
        <begin position="2842"/>
        <end position="2881"/>
    </location>
</feature>
<feature type="compositionally biased region" description="Basic and acidic residues" evidence="12">
    <location>
        <begin position="741"/>
        <end position="756"/>
    </location>
</feature>
<dbReference type="GO" id="GO:0003697">
    <property type="term" value="F:single-stranded DNA binding"/>
    <property type="evidence" value="ECO:0007669"/>
    <property type="project" value="TreeGrafter"/>
</dbReference>
<dbReference type="EMBL" id="NWUJ01000004">
    <property type="protein sequence ID" value="PFH35534.1"/>
    <property type="molecule type" value="Genomic_DNA"/>
</dbReference>
<evidence type="ECO:0000256" key="8">
    <source>
        <dbReference type="ARBA" id="ARBA00023172"/>
    </source>
</evidence>
<feature type="compositionally biased region" description="Basic and acidic residues" evidence="12">
    <location>
        <begin position="1973"/>
        <end position="1983"/>
    </location>
</feature>
<protein>
    <submittedName>
        <fullName evidence="13">Uncharacterized protein</fullName>
    </submittedName>
</protein>
<accession>A0A2A9MEB0</accession>
<feature type="compositionally biased region" description="Basic and acidic residues" evidence="12">
    <location>
        <begin position="2556"/>
        <end position="2572"/>
    </location>
</feature>
<feature type="compositionally biased region" description="Basic and acidic residues" evidence="12">
    <location>
        <begin position="2707"/>
        <end position="2723"/>
    </location>
</feature>
<feature type="region of interest" description="Disordered" evidence="12">
    <location>
        <begin position="1939"/>
        <end position="2014"/>
    </location>
</feature>
<dbReference type="STRING" id="94643.A0A2A9MEB0"/>
<feature type="compositionally biased region" description="Basic and acidic residues" evidence="12">
    <location>
        <begin position="1210"/>
        <end position="1232"/>
    </location>
</feature>
<evidence type="ECO:0000256" key="2">
    <source>
        <dbReference type="ARBA" id="ARBA00004286"/>
    </source>
</evidence>
<sequence>MFEFFRSRVSPSSSPSSALSTRPSTAAVPADPGGEKDSSQGTRIPQSLSSPPPPYPLSASAFATSALASEVCSSSSGPSSASFGLPTAPSAPPLALPAPSLATPPPLPTAATDPPFSPSLLPSAASPLSACDEQLLLHLHWKNQQLVRQEVEQRRASRRLLPRYAPRGQSAPQPDLGPSSPAGASPGLPFSWSLQSSESVSFGGSSASSSVPSPARHVHAGDGRSLQKAEGAPLRSQSVDGLPADSLPSTQARVGARDEHGVSWRTEQALPAVGLASSTSRLPSVSDWPSLPRLSRSEGHWRSVSSPAEVSAASKPPVPPGRPSCRWVSSSARSASADLAASAALASSSSSVSGSRSRVVYVHPNVPGASPDVYVVAAGQPRPNVQRSSSSEVVVPSQSVVVRACGGPPPPANFPPTSFSLSYSQKDSAPRSGLSHPSPRQTANQSQPAPPSAGRPSPGCSPQSPSQASPSCGPAAGAYPAPPTISSHSGSSLSAAVSTPDRRQLPACGLLTPVSPSFAPAHSLQGPARATLPLNADTEGARARAHEGSWSDGAKPLSVSAEFAPSPVRGFAFVGPPWPRRPQQLWGPASSSPPPHRPDGTLVHPSLSSSASPFALSPESLRLHAPVDVQSAPFDGADDAAPGLLLSDLQLARPASPRPASPVSSWQISSAASRLPPVQVSSSSCGTPQRCEQAESPEGDQITGAVFCPAYLGVDTPRGQREQRGVLAGSIGEGEAGRLVTEGRGEHPGSRSEARLSLRVARRPEAAVPPSSQRSRSALEASLSASSSTLAASAAASASPSVPSAVRSLSSASTRAPRGENQTGAPAAARELSAAGSAQSGAPSAPASPAGAQGREIRRGLSSSSLQRHLSASLAFVSPQRRGSAASPEAAPSSAKQGVATSAQREGRGEAEGKAGRRERAASDVAHEVRTIVRGDAEKADARRALLGRSGGPGLVSPKRPQKEETTRVPRTASAFSVGSRTTRAGHAVASAAFRAASRVVSRPLARVLSPRRKRGAEAADDEGGREKKPHWAGVETGPGKHSPQKDSAGAGVATPRSFLAASRRGSARFASSLLSASAAASLLAKAGTPEAARFGGLRLEPRRTGRKRECGRRHEEVASDKAAQLAKEGATGSLRVSEASPRSLAARGSAATFQELEDGGRDAGPRDEAAAPANSHAEYLGRREAEERLKAFAAFEGEFCTHEEEENGTEERSAREGSARERRAKGDREKIAAAAEDDAPSAKEEERFEQGRLSGVHGRNPEEEEGEELAEEEAEGDPSAAEDGAEDLRATEEEANANDRREELERGDATEPEETENTEEDELASIAGKHDEEETEAEFPEDRRGSHSDRSQENGNEAESRGSAAQADCGEDFIRSEEEGRAEARRGDLGVVSGEAVAAEDEAQKRSGSDGVALGVAGFHESAADGVRLAETIEVQGLEARRFQGDASEEGESCRRSCDPGCAAGDSQQEGSDPPRESLAREQPLLCLDFSATANATMSFASSPPRSASPPPTSRASSSRAPSSVRASPPFSSARSSPARRGSPLRREDDAEESVFVRWRKNFADAHEELRVYQRTLESLSPPVEGADSAPQRRSPCSPHSPATHSAARPTSGRQPAAVAPNSADEEPFEGRRGASGAHRPSLSLSDLSAEIVDEALEAAGAADAAEAEPSSGRPVESFSPLFAGDTSMPRSPTDAPPSPAPATLSASLEPAPPPSLAASSLPCSSPSASSAALPSPLAASGSRAACSASSSSLSASLASSSSVLASSASAASSASSSAAASGAPRPVGVLWGPPAVGGALGDCKAGEEPQAPASLGCAAGPTAPQEPLAQMPAAGAASAPLPLAAAHAPTSFASPLASPASSSSTSPVFAGRKPREPAPSLLSNFFVARDRLEVAYSAPPEQLTLPVAPPPLPLAAPHASASLPRASSVSAFAGIAADAPGGAEGAPPAAGREGSTRERGAADSVPGEEAAGDHDEALRGEETDEEEAAEGGENGGARVYQDFASGRREDPAGVSLKEKALVADAQALPRPAPFSSPAFGCLPAHPPSAIERQLELVLKDEEAALRAYMPLLPASASPSASSAASSAASPSAAAAAAGALPLLFAQGLEGEEAAAAAAGEGSTRCSRLSEDDEAFEAALRETRQLSALQLRVRVWRGKYQSLKRLDSEKDRVIREQLAQLQQKDGICLELLEAGEAKLARARLEHAKQVEELAGQIRALERRLESETRAREEERAAADVQRKVEAEDFRQRSEQALLEKDAELARLRFTVAAGEGELQSERARAEEARARLTQAASEARQAREALALRVATLEEELVAARAELGRLCDARDAEQREAATLREREAELAEELRTLQETEEARAQREGALLDQVHRQEKQLEKQQQVLKDQETLLFEQQAELVELQRRLDESLAQRGGEAAADAGPRPERESPSSAAIPGEDEGAQQQKGVCLGEGESEQLIAKKNRKQESDGRVDKPASAVEVEEEAAERAAIRQQLEQAHADLLYAERVVAAFERRQRELEEELAQCREELRAHAELRRGEDESERAATVSRLVETDRREPTDAPEEGRELSLSLRIEEEYEAENKRLREEAKRHREEMKKARETESELTMQVQVLKGQKGDLEEATHAAERRAAHLLTLHQTLQKEFATLKEELELYRRARSSPGAERHARASAASSPTEKENAAELRRGRNALVRGLEASLRQTKDEGAEEREALAEAREQLRRSQEECRALAAKAETLAGANRALRTQVATLSCGASAAGCSASHVFASFASPAQSEEQTQQEAELRRIEEENRVLRDELHRTQSEAAKALAALEREVYDAALANLSLRDAGAKALVPRGAASASREQALAEGEPRRRRPRPRRASLPPLRSASALSPDACGWGAEGEAAASQFAFALDCEEDGSRRADVRENLELVQLKEALGSAAAKERIQHARIRSLEQQLKSQRDYYHRRLAAAAFGPRASAGVRDASAKSRRPPKASASAAPPSSASRASSSARERRAPRQVRALESEEVTPGRGCERRLQSAESARGRPQGAGEEGGFSGSPPPLREAECACSEDRELVGTLQARQHLFPLLYRDNPAVATLFAFWLLAQRLYFRRIAASASAGSLGPAAADAARDGEPLAPRLPEVPLERRLELLLAFLFPPPDPAAAAAVSPGGESRIGFEDFRRAIAAVGCAASERDAVGAWAVVANPPEPRAAAAQEGRIPNAGERLASSLEPDADVTAWTVSRVRMLQRAKQTDPTFLFLAYCALTQRLKLQKKEIAVLSSSNKALLNAAQEQQDILRQQRELDAEKRREEREMYERKLNLYLAEALKQQHKEHQRELALLRHQQAPTPPPPLPSPYSAWQSAVEGVEPRETGRLREVRERRAEAKAQMENLKSSFQDAFAPPSPHPSPTLPQPVSTSSAYAGLLRETNEALCHQLHLLKENVELRETLLRPGSEFKPNEHDRRRGDVPEADREGRGGGGEIADAYTREKTQRHPQAVLAMLDAQLDVLSRDVEGTVQARTGCTPKNQK</sequence>
<feature type="compositionally biased region" description="Basic and acidic residues" evidence="12">
    <location>
        <begin position="3453"/>
        <end position="3472"/>
    </location>
</feature>
<feature type="region of interest" description="Disordered" evidence="12">
    <location>
        <begin position="1200"/>
        <end position="1411"/>
    </location>
</feature>
<organism evidence="13 14">
    <name type="scientific">Besnoitia besnoiti</name>
    <name type="common">Apicomplexan protozoan</name>
    <dbReference type="NCBI Taxonomy" id="94643"/>
    <lineage>
        <taxon>Eukaryota</taxon>
        <taxon>Sar</taxon>
        <taxon>Alveolata</taxon>
        <taxon>Apicomplexa</taxon>
        <taxon>Conoidasida</taxon>
        <taxon>Coccidia</taxon>
        <taxon>Eucoccidiorida</taxon>
        <taxon>Eimeriorina</taxon>
        <taxon>Sarcocystidae</taxon>
        <taxon>Besnoitia</taxon>
    </lineage>
</organism>
<feature type="region of interest" description="Disordered" evidence="12">
    <location>
        <begin position="1854"/>
        <end position="1883"/>
    </location>
</feature>
<feature type="compositionally biased region" description="Basic and acidic residues" evidence="12">
    <location>
        <begin position="1287"/>
        <end position="1310"/>
    </location>
</feature>
<evidence type="ECO:0000256" key="12">
    <source>
        <dbReference type="SAM" id="MobiDB-lite"/>
    </source>
</evidence>
<feature type="region of interest" description="Disordered" evidence="12">
    <location>
        <begin position="1003"/>
        <end position="1056"/>
    </location>
</feature>
<feature type="region of interest" description="Disordered" evidence="12">
    <location>
        <begin position="3446"/>
        <end position="3490"/>
    </location>
</feature>
<dbReference type="PANTHER" id="PTHR19306">
    <property type="entry name" value="STRUCTURAL MAINTENANCE OF CHROMOSOMES 5,6 SMC5, SMC6"/>
    <property type="match status" value="1"/>
</dbReference>
<feature type="region of interest" description="Disordered" evidence="12">
    <location>
        <begin position="1580"/>
        <end position="1648"/>
    </location>
</feature>
<evidence type="ECO:0000256" key="5">
    <source>
        <dbReference type="ARBA" id="ARBA00022763"/>
    </source>
</evidence>
<name>A0A2A9MEB0_BESBE</name>
<feature type="compositionally biased region" description="Low complexity" evidence="12">
    <location>
        <begin position="176"/>
        <end position="189"/>
    </location>
</feature>
<feature type="region of interest" description="Disordered" evidence="12">
    <location>
        <begin position="1800"/>
        <end position="1838"/>
    </location>
</feature>
<feature type="region of interest" description="Disordered" evidence="12">
    <location>
        <begin position="1499"/>
        <end position="1556"/>
    </location>
</feature>
<feature type="coiled-coil region" evidence="11">
    <location>
        <begin position="2779"/>
        <end position="2822"/>
    </location>
</feature>
<feature type="compositionally biased region" description="Low complexity" evidence="12">
    <location>
        <begin position="2870"/>
        <end position="2881"/>
    </location>
</feature>
<dbReference type="VEuPathDB" id="ToxoDB:BESB_051850"/>
<dbReference type="GO" id="GO:0035861">
    <property type="term" value="C:site of double-strand break"/>
    <property type="evidence" value="ECO:0007669"/>
    <property type="project" value="TreeGrafter"/>
</dbReference>
<feature type="compositionally biased region" description="Basic and acidic residues" evidence="12">
    <location>
        <begin position="539"/>
        <end position="549"/>
    </location>
</feature>
<reference evidence="13 14" key="1">
    <citation type="submission" date="2017-09" db="EMBL/GenBank/DDBJ databases">
        <title>Genome sequencing of Besnoitia besnoiti strain Bb-Ger1.</title>
        <authorList>
            <person name="Schares G."/>
            <person name="Venepally P."/>
            <person name="Lorenzi H.A."/>
        </authorList>
    </citation>
    <scope>NUCLEOTIDE SEQUENCE [LARGE SCALE GENOMIC DNA]</scope>
    <source>
        <strain evidence="13 14">Bb-Ger1</strain>
    </source>
</reference>
<keyword evidence="10" id="KW-0539">Nucleus</keyword>
<feature type="region of interest" description="Disordered" evidence="12">
    <location>
        <begin position="3340"/>
        <end position="3370"/>
    </location>
</feature>
<feature type="compositionally biased region" description="Basic and acidic residues" evidence="12">
    <location>
        <begin position="1241"/>
        <end position="1251"/>
    </location>
</feature>
<feature type="compositionally biased region" description="Low complexity" evidence="12">
    <location>
        <begin position="1515"/>
        <end position="1543"/>
    </location>
</feature>
<feature type="compositionally biased region" description="Pro residues" evidence="12">
    <location>
        <begin position="89"/>
        <end position="108"/>
    </location>
</feature>
<dbReference type="GO" id="GO:0003684">
    <property type="term" value="F:damaged DNA binding"/>
    <property type="evidence" value="ECO:0007669"/>
    <property type="project" value="TreeGrafter"/>
</dbReference>
<keyword evidence="9" id="KW-0234">DNA repair</keyword>
<feature type="region of interest" description="Disordered" evidence="12">
    <location>
        <begin position="1"/>
        <end position="56"/>
    </location>
</feature>
<feature type="compositionally biased region" description="Low complexity" evidence="12">
    <location>
        <begin position="71"/>
        <end position="88"/>
    </location>
</feature>
<feature type="region of interest" description="Disordered" evidence="12">
    <location>
        <begin position="582"/>
        <end position="615"/>
    </location>
</feature>
<proteinExistence type="predicted"/>
<feature type="region of interest" description="Disordered" evidence="12">
    <location>
        <begin position="71"/>
        <end position="124"/>
    </location>
</feature>
<feature type="compositionally biased region" description="Acidic residues" evidence="12">
    <location>
        <begin position="1263"/>
        <end position="1277"/>
    </location>
</feature>
<feature type="compositionally biased region" description="Low complexity" evidence="12">
    <location>
        <begin position="1939"/>
        <end position="1953"/>
    </location>
</feature>
<dbReference type="GO" id="GO:0005524">
    <property type="term" value="F:ATP binding"/>
    <property type="evidence" value="ECO:0007669"/>
    <property type="project" value="UniProtKB-KW"/>
</dbReference>
<evidence type="ECO:0000256" key="4">
    <source>
        <dbReference type="ARBA" id="ARBA00022741"/>
    </source>
</evidence>
<feature type="compositionally biased region" description="Low complexity" evidence="12">
    <location>
        <begin position="454"/>
        <end position="479"/>
    </location>
</feature>
<feature type="compositionally biased region" description="Low complexity" evidence="12">
    <location>
        <begin position="1718"/>
        <end position="1738"/>
    </location>
</feature>
<feature type="region of interest" description="Disordered" evidence="12">
    <location>
        <begin position="677"/>
        <end position="699"/>
    </location>
</feature>
<feature type="region of interest" description="Disordered" evidence="12">
    <location>
        <begin position="2540"/>
        <end position="2572"/>
    </location>
</feature>
<feature type="region of interest" description="Disordered" evidence="12">
    <location>
        <begin position="1441"/>
        <end position="1485"/>
    </location>
</feature>
<feature type="compositionally biased region" description="Acidic residues" evidence="12">
    <location>
        <begin position="1311"/>
        <end position="1324"/>
    </location>
</feature>
<dbReference type="GO" id="GO:0000724">
    <property type="term" value="P:double-strand break repair via homologous recombination"/>
    <property type="evidence" value="ECO:0007669"/>
    <property type="project" value="TreeGrafter"/>
</dbReference>
<feature type="region of interest" description="Disordered" evidence="12">
    <location>
        <begin position="715"/>
        <end position="984"/>
    </location>
</feature>
<evidence type="ECO:0000256" key="6">
    <source>
        <dbReference type="ARBA" id="ARBA00022840"/>
    </source>
</evidence>
<dbReference type="GeneID" id="40310114"/>
<dbReference type="OrthoDB" id="348853at2759"/>
<dbReference type="GO" id="GO:0005634">
    <property type="term" value="C:nucleus"/>
    <property type="evidence" value="ECO:0007669"/>
    <property type="project" value="UniProtKB-SubCell"/>
</dbReference>
<feature type="compositionally biased region" description="Basic and acidic residues" evidence="12">
    <location>
        <begin position="1159"/>
        <end position="1170"/>
    </location>
</feature>
<feature type="compositionally biased region" description="Low complexity" evidence="12">
    <location>
        <begin position="861"/>
        <end position="874"/>
    </location>
</feature>
<feature type="compositionally biased region" description="Low complexity" evidence="12">
    <location>
        <begin position="824"/>
        <end position="854"/>
    </location>
</feature>
<evidence type="ECO:0000256" key="7">
    <source>
        <dbReference type="ARBA" id="ARBA00023054"/>
    </source>
</evidence>
<feature type="compositionally biased region" description="Basic and acidic residues" evidence="12">
    <location>
        <begin position="905"/>
        <end position="944"/>
    </location>
</feature>
<evidence type="ECO:0000256" key="1">
    <source>
        <dbReference type="ARBA" id="ARBA00004123"/>
    </source>
</evidence>
<feature type="compositionally biased region" description="Basic and acidic residues" evidence="12">
    <location>
        <begin position="1341"/>
        <end position="1353"/>
    </location>
</feature>
<feature type="region of interest" description="Disordered" evidence="12">
    <location>
        <begin position="2968"/>
        <end position="3060"/>
    </location>
</feature>
<feature type="compositionally biased region" description="Low complexity" evidence="12">
    <location>
        <begin position="109"/>
        <end position="124"/>
    </location>
</feature>
<feature type="compositionally biased region" description="Basic and acidic residues" evidence="12">
    <location>
        <begin position="2468"/>
        <end position="2477"/>
    </location>
</feature>
<dbReference type="KEGG" id="bbes:BESB_051850"/>
<keyword evidence="3" id="KW-0158">Chromosome</keyword>
<gene>
    <name evidence="13" type="ORF">BESB_051850</name>
</gene>
<feature type="compositionally biased region" description="Low complexity" evidence="12">
    <location>
        <begin position="303"/>
        <end position="315"/>
    </location>
</feature>
<feature type="compositionally biased region" description="Low complexity" evidence="12">
    <location>
        <begin position="884"/>
        <end position="895"/>
    </location>
</feature>
<evidence type="ECO:0000256" key="3">
    <source>
        <dbReference type="ARBA" id="ARBA00022454"/>
    </source>
</evidence>
<evidence type="ECO:0000256" key="11">
    <source>
        <dbReference type="SAM" id="Coils"/>
    </source>
</evidence>
<feature type="compositionally biased region" description="Basic and acidic residues" evidence="12">
    <location>
        <begin position="3003"/>
        <end position="3016"/>
    </location>
</feature>
<dbReference type="Proteomes" id="UP000224006">
    <property type="component" value="Chromosome IV"/>
</dbReference>
<feature type="compositionally biased region" description="Basic and acidic residues" evidence="12">
    <location>
        <begin position="2682"/>
        <end position="2692"/>
    </location>
</feature>
<dbReference type="RefSeq" id="XP_029219543.1">
    <property type="nucleotide sequence ID" value="XM_029363620.1"/>
</dbReference>
<feature type="region of interest" description="Disordered" evidence="12">
    <location>
        <begin position="1661"/>
        <end position="1738"/>
    </location>
</feature>
<feature type="compositionally biased region" description="Low complexity" evidence="12">
    <location>
        <begin position="605"/>
        <end position="615"/>
    </location>
</feature>